<gene>
    <name evidence="2" type="ORF">Aory04_001172800</name>
</gene>
<proteinExistence type="predicted"/>
<name>A0AAN5C3U2_ASPOZ</name>
<feature type="region of interest" description="Disordered" evidence="1">
    <location>
        <begin position="1"/>
        <end position="103"/>
    </location>
</feature>
<evidence type="ECO:0000256" key="1">
    <source>
        <dbReference type="SAM" id="MobiDB-lite"/>
    </source>
</evidence>
<sequence>MGSYQKIPKSPGCRQHGHNIRELPIPKHRAYDDGHETEETTRAHSIDNREENKKSERGCERPEGHCTHADNSEREDHAIDRAEEDISPKAHSDTTEGRGKVPCCEYRCSHSAGETDR</sequence>
<dbReference type="AlphaFoldDB" id="A0AAN5C3U2"/>
<comment type="caution">
    <text evidence="2">The sequence shown here is derived from an EMBL/GenBank/DDBJ whole genome shotgun (WGS) entry which is preliminary data.</text>
</comment>
<accession>A0AAN5C3U2</accession>
<dbReference type="Proteomes" id="UP001165205">
    <property type="component" value="Unassembled WGS sequence"/>
</dbReference>
<organism evidence="2 3">
    <name type="scientific">Aspergillus oryzae</name>
    <name type="common">Yellow koji mold</name>
    <dbReference type="NCBI Taxonomy" id="5062"/>
    <lineage>
        <taxon>Eukaryota</taxon>
        <taxon>Fungi</taxon>
        <taxon>Dikarya</taxon>
        <taxon>Ascomycota</taxon>
        <taxon>Pezizomycotina</taxon>
        <taxon>Eurotiomycetes</taxon>
        <taxon>Eurotiomycetidae</taxon>
        <taxon>Eurotiales</taxon>
        <taxon>Aspergillaceae</taxon>
        <taxon>Aspergillus</taxon>
        <taxon>Aspergillus subgen. Circumdati</taxon>
    </lineage>
</organism>
<evidence type="ECO:0000313" key="3">
    <source>
        <dbReference type="Proteomes" id="UP001165205"/>
    </source>
</evidence>
<dbReference type="EMBL" id="BSYA01000210">
    <property type="protein sequence ID" value="GMG36749.1"/>
    <property type="molecule type" value="Genomic_DNA"/>
</dbReference>
<evidence type="ECO:0000313" key="2">
    <source>
        <dbReference type="EMBL" id="GMG36749.1"/>
    </source>
</evidence>
<protein>
    <submittedName>
        <fullName evidence="2">Unnamed protein product</fullName>
    </submittedName>
</protein>
<reference evidence="2" key="1">
    <citation type="submission" date="2023-04" db="EMBL/GenBank/DDBJ databases">
        <title>Aspergillus oryzae NBRC 4228.</title>
        <authorList>
            <person name="Ichikawa N."/>
            <person name="Sato H."/>
            <person name="Tonouchi N."/>
        </authorList>
    </citation>
    <scope>NUCLEOTIDE SEQUENCE</scope>
    <source>
        <strain evidence="2">NBRC 4228</strain>
    </source>
</reference>
<feature type="compositionally biased region" description="Basic and acidic residues" evidence="1">
    <location>
        <begin position="19"/>
        <end position="99"/>
    </location>
</feature>